<evidence type="ECO:0000256" key="2">
    <source>
        <dbReference type="SAM" id="Phobius"/>
    </source>
</evidence>
<keyword evidence="2" id="KW-0472">Membrane</keyword>
<feature type="compositionally biased region" description="Pro residues" evidence="1">
    <location>
        <begin position="91"/>
        <end position="113"/>
    </location>
</feature>
<dbReference type="Proteomes" id="UP001589693">
    <property type="component" value="Unassembled WGS sequence"/>
</dbReference>
<sequence>MVREDDMRATFDALSVRESPPLAFTAADVIANGGQVRKRRTRNLAVAGTTIAVAAVVAGVFVLSTDRVDTPPENLTPANTPATTSQLGPRPASPAPMHPTPFAPPAPGAPIHP</sequence>
<dbReference type="EMBL" id="JBHLZU010000007">
    <property type="protein sequence ID" value="MFB9904093.1"/>
    <property type="molecule type" value="Genomic_DNA"/>
</dbReference>
<reference evidence="3 4" key="1">
    <citation type="submission" date="2024-09" db="EMBL/GenBank/DDBJ databases">
        <authorList>
            <person name="Sun Q."/>
            <person name="Mori K."/>
        </authorList>
    </citation>
    <scope>NUCLEOTIDE SEQUENCE [LARGE SCALE GENOMIC DNA]</scope>
    <source>
        <strain evidence="3 4">TBRC 7907</strain>
    </source>
</reference>
<feature type="compositionally biased region" description="Polar residues" evidence="1">
    <location>
        <begin position="76"/>
        <end position="87"/>
    </location>
</feature>
<accession>A0ABV5ZV65</accession>
<keyword evidence="4" id="KW-1185">Reference proteome</keyword>
<gene>
    <name evidence="3" type="ORF">ACFFQA_09085</name>
</gene>
<evidence type="ECO:0000256" key="1">
    <source>
        <dbReference type="SAM" id="MobiDB-lite"/>
    </source>
</evidence>
<feature type="region of interest" description="Disordered" evidence="1">
    <location>
        <begin position="67"/>
        <end position="113"/>
    </location>
</feature>
<proteinExistence type="predicted"/>
<keyword evidence="2" id="KW-0812">Transmembrane</keyword>
<organism evidence="3 4">
    <name type="scientific">Allokutzneria oryzae</name>
    <dbReference type="NCBI Taxonomy" id="1378989"/>
    <lineage>
        <taxon>Bacteria</taxon>
        <taxon>Bacillati</taxon>
        <taxon>Actinomycetota</taxon>
        <taxon>Actinomycetes</taxon>
        <taxon>Pseudonocardiales</taxon>
        <taxon>Pseudonocardiaceae</taxon>
        <taxon>Allokutzneria</taxon>
    </lineage>
</organism>
<evidence type="ECO:0000313" key="4">
    <source>
        <dbReference type="Proteomes" id="UP001589693"/>
    </source>
</evidence>
<dbReference type="RefSeq" id="WP_377851253.1">
    <property type="nucleotide sequence ID" value="NZ_JBHLZU010000007.1"/>
</dbReference>
<protein>
    <submittedName>
        <fullName evidence="3">Uncharacterized protein</fullName>
    </submittedName>
</protein>
<feature type="transmembrane region" description="Helical" evidence="2">
    <location>
        <begin position="44"/>
        <end position="63"/>
    </location>
</feature>
<name>A0ABV5ZV65_9PSEU</name>
<comment type="caution">
    <text evidence="3">The sequence shown here is derived from an EMBL/GenBank/DDBJ whole genome shotgun (WGS) entry which is preliminary data.</text>
</comment>
<evidence type="ECO:0000313" key="3">
    <source>
        <dbReference type="EMBL" id="MFB9904093.1"/>
    </source>
</evidence>
<keyword evidence="2" id="KW-1133">Transmembrane helix</keyword>